<evidence type="ECO:0000313" key="5">
    <source>
        <dbReference type="EMBL" id="RKS59925.1"/>
    </source>
</evidence>
<dbReference type="PANTHER" id="PTHR35936">
    <property type="entry name" value="MEMBRANE-BOUND LYTIC MUREIN TRANSGLYCOSYLASE F"/>
    <property type="match status" value="1"/>
</dbReference>
<feature type="domain" description="Solute-binding protein family 3/N-terminal" evidence="4">
    <location>
        <begin position="35"/>
        <end position="254"/>
    </location>
</feature>
<accession>A0ABX9SPF4</accession>
<name>A0ABX9SPF4_9GAMM</name>
<dbReference type="InterPro" id="IPR001638">
    <property type="entry name" value="Solute-binding_3/MltF_N"/>
</dbReference>
<gene>
    <name evidence="5" type="ORF">BDD30_2029</name>
</gene>
<dbReference type="Gene3D" id="3.40.190.10">
    <property type="entry name" value="Periplasmic binding protein-like II"/>
    <property type="match status" value="2"/>
</dbReference>
<proteinExistence type="inferred from homology"/>
<evidence type="ECO:0000313" key="6">
    <source>
        <dbReference type="Proteomes" id="UP000280955"/>
    </source>
</evidence>
<evidence type="ECO:0000256" key="1">
    <source>
        <dbReference type="ARBA" id="ARBA00010333"/>
    </source>
</evidence>
<comment type="caution">
    <text evidence="5">The sequence shown here is derived from an EMBL/GenBank/DDBJ whole genome shotgun (WGS) entry which is preliminary data.</text>
</comment>
<dbReference type="Proteomes" id="UP000280955">
    <property type="component" value="Unassembled WGS sequence"/>
</dbReference>
<comment type="similarity">
    <text evidence="1">Belongs to the bacterial solute-binding protein 3 family.</text>
</comment>
<evidence type="ECO:0000259" key="4">
    <source>
        <dbReference type="SMART" id="SM00062"/>
    </source>
</evidence>
<sequence>MKILLTLLLASTIQFGIVHSANAESTFDKIKSTGVFRISTEGAYSPFTYHDTSGALTGFDVDIGREIARRLNVRPTFIEGKWDGLIAGLDAGRSDAVINQIAITPERKKKYDFSIPYITSQAVLITHKDNNSIKTFSDLRGKTSAHTLTNNFAQIARHNGAEIIGTNGFSQEIELVSTGRANATINDNLSYLDYKKHKPNAPVKIVSSHPNTGQTAILLRKGESELKAAIDQAITDIKADGTYQRIWIQYFGVNTPE</sequence>
<dbReference type="RefSeq" id="WP_015836066.1">
    <property type="nucleotide sequence ID" value="NC_012962.1"/>
</dbReference>
<dbReference type="EMBL" id="RBLJ01000002">
    <property type="protein sequence ID" value="RKS59925.1"/>
    <property type="molecule type" value="Genomic_DNA"/>
</dbReference>
<reference evidence="5 6" key="1">
    <citation type="submission" date="2018-10" db="EMBL/GenBank/DDBJ databases">
        <title>Genomic Encyclopedia of Archaeal and Bacterial Type Strains, Phase II (KMG-II): from individual species to whole genera.</title>
        <authorList>
            <person name="Goeker M."/>
        </authorList>
    </citation>
    <scope>NUCLEOTIDE SEQUENCE [LARGE SCALE GENOMIC DNA]</scope>
    <source>
        <strain evidence="5 6">DSM 15149</strain>
    </source>
</reference>
<evidence type="ECO:0000256" key="3">
    <source>
        <dbReference type="SAM" id="SignalP"/>
    </source>
</evidence>
<dbReference type="CDD" id="cd13711">
    <property type="entry name" value="PBP2_Ngo0372_TcyA"/>
    <property type="match status" value="1"/>
</dbReference>
<feature type="chain" id="PRO_5046131125" evidence="3">
    <location>
        <begin position="24"/>
        <end position="257"/>
    </location>
</feature>
<organism evidence="5 6">
    <name type="scientific">Photorhabdus asymbiotica</name>
    <dbReference type="NCBI Taxonomy" id="291112"/>
    <lineage>
        <taxon>Bacteria</taxon>
        <taxon>Pseudomonadati</taxon>
        <taxon>Pseudomonadota</taxon>
        <taxon>Gammaproteobacteria</taxon>
        <taxon>Enterobacterales</taxon>
        <taxon>Morganellaceae</taxon>
        <taxon>Photorhabdus</taxon>
    </lineage>
</organism>
<dbReference type="SUPFAM" id="SSF53850">
    <property type="entry name" value="Periplasmic binding protein-like II"/>
    <property type="match status" value="1"/>
</dbReference>
<dbReference type="SMART" id="SM00062">
    <property type="entry name" value="PBPb"/>
    <property type="match status" value="1"/>
</dbReference>
<keyword evidence="6" id="KW-1185">Reference proteome</keyword>
<feature type="signal peptide" evidence="3">
    <location>
        <begin position="1"/>
        <end position="23"/>
    </location>
</feature>
<evidence type="ECO:0000256" key="2">
    <source>
        <dbReference type="ARBA" id="ARBA00022729"/>
    </source>
</evidence>
<dbReference type="Pfam" id="PF00497">
    <property type="entry name" value="SBP_bac_3"/>
    <property type="match status" value="1"/>
</dbReference>
<dbReference type="PANTHER" id="PTHR35936:SF34">
    <property type="entry name" value="ABC TRANSPORTER EXTRACELLULAR-BINDING PROTEIN YCKB-RELATED"/>
    <property type="match status" value="1"/>
</dbReference>
<keyword evidence="2 3" id="KW-0732">Signal</keyword>
<protein>
    <submittedName>
        <fullName evidence="5">Amino acid ABC transporter substrate-binding protein (PAAT family)</fullName>
    </submittedName>
</protein>